<comment type="similarity">
    <text evidence="4">Belongs to the peptidase M20A family.</text>
</comment>
<evidence type="ECO:0000256" key="4">
    <source>
        <dbReference type="ARBA" id="ARBA00006247"/>
    </source>
</evidence>
<dbReference type="Proteomes" id="UP000799324">
    <property type="component" value="Unassembled WGS sequence"/>
</dbReference>
<dbReference type="AlphaFoldDB" id="A0A6A6SJE6"/>
<dbReference type="PROSITE" id="PS00759">
    <property type="entry name" value="ARGE_DAPE_CPG2_2"/>
    <property type="match status" value="1"/>
</dbReference>
<dbReference type="PANTHER" id="PTHR43808">
    <property type="entry name" value="ACETYLORNITHINE DEACETYLASE"/>
    <property type="match status" value="1"/>
</dbReference>
<dbReference type="SUPFAM" id="SSF55031">
    <property type="entry name" value="Bacterial exopeptidase dimerisation domain"/>
    <property type="match status" value="1"/>
</dbReference>
<evidence type="ECO:0000256" key="5">
    <source>
        <dbReference type="ARBA" id="ARBA00011921"/>
    </source>
</evidence>
<dbReference type="GO" id="GO:0009014">
    <property type="term" value="F:succinyl-diaminopimelate desuccinylase activity"/>
    <property type="evidence" value="ECO:0007669"/>
    <property type="project" value="UniProtKB-EC"/>
</dbReference>
<dbReference type="Pfam" id="PF01546">
    <property type="entry name" value="Peptidase_M20"/>
    <property type="match status" value="1"/>
</dbReference>
<protein>
    <recommendedName>
        <fullName evidence="6">Probable succinyl-diaminopimelate desuccinylase</fullName>
        <ecNumber evidence="5">3.5.1.18</ecNumber>
    </recommendedName>
</protein>
<proteinExistence type="inferred from homology"/>
<dbReference type="NCBIfam" id="TIGR01910">
    <property type="entry name" value="DapE-ArgE"/>
    <property type="match status" value="1"/>
</dbReference>
<feature type="domain" description="Peptidase M20 dimerisation" evidence="13">
    <location>
        <begin position="236"/>
        <end position="342"/>
    </location>
</feature>
<evidence type="ECO:0000256" key="10">
    <source>
        <dbReference type="ARBA" id="ARBA00023285"/>
    </source>
</evidence>
<dbReference type="GO" id="GO:0046872">
    <property type="term" value="F:metal ion binding"/>
    <property type="evidence" value="ECO:0007669"/>
    <property type="project" value="UniProtKB-KW"/>
</dbReference>
<evidence type="ECO:0000256" key="1">
    <source>
        <dbReference type="ARBA" id="ARBA00001941"/>
    </source>
</evidence>
<dbReference type="InterPro" id="IPR036264">
    <property type="entry name" value="Bact_exopeptidase_dim_dom"/>
</dbReference>
<keyword evidence="15" id="KW-1185">Reference proteome</keyword>
<keyword evidence="7" id="KW-0479">Metal-binding</keyword>
<evidence type="ECO:0000259" key="13">
    <source>
        <dbReference type="Pfam" id="PF07687"/>
    </source>
</evidence>
<name>A0A6A6SJE6_9PLEO</name>
<evidence type="ECO:0000313" key="15">
    <source>
        <dbReference type="Proteomes" id="UP000799324"/>
    </source>
</evidence>
<dbReference type="PROSITE" id="PS00758">
    <property type="entry name" value="ARGE_DAPE_CPG2_1"/>
    <property type="match status" value="1"/>
</dbReference>
<dbReference type="OrthoDB" id="10059875at2759"/>
<comment type="cofactor">
    <cofactor evidence="1">
        <name>Co(2+)</name>
        <dbReference type="ChEBI" id="CHEBI:48828"/>
    </cofactor>
</comment>
<reference evidence="14" key="1">
    <citation type="journal article" date="2020" name="Stud. Mycol.">
        <title>101 Dothideomycetes genomes: a test case for predicting lifestyles and emergence of pathogens.</title>
        <authorList>
            <person name="Haridas S."/>
            <person name="Albert R."/>
            <person name="Binder M."/>
            <person name="Bloem J."/>
            <person name="Labutti K."/>
            <person name="Salamov A."/>
            <person name="Andreopoulos B."/>
            <person name="Baker S."/>
            <person name="Barry K."/>
            <person name="Bills G."/>
            <person name="Bluhm B."/>
            <person name="Cannon C."/>
            <person name="Castanera R."/>
            <person name="Culley D."/>
            <person name="Daum C."/>
            <person name="Ezra D."/>
            <person name="Gonzalez J."/>
            <person name="Henrissat B."/>
            <person name="Kuo A."/>
            <person name="Liang C."/>
            <person name="Lipzen A."/>
            <person name="Lutzoni F."/>
            <person name="Magnuson J."/>
            <person name="Mondo S."/>
            <person name="Nolan M."/>
            <person name="Ohm R."/>
            <person name="Pangilinan J."/>
            <person name="Park H.-J."/>
            <person name="Ramirez L."/>
            <person name="Alfaro M."/>
            <person name="Sun H."/>
            <person name="Tritt A."/>
            <person name="Yoshinaga Y."/>
            <person name="Zwiers L.-H."/>
            <person name="Turgeon B."/>
            <person name="Goodwin S."/>
            <person name="Spatafora J."/>
            <person name="Crous P."/>
            <person name="Grigoriev I."/>
        </authorList>
    </citation>
    <scope>NUCLEOTIDE SEQUENCE</scope>
    <source>
        <strain evidence="14">CBS 122681</strain>
    </source>
</reference>
<dbReference type="EC" id="3.5.1.18" evidence="5"/>
<evidence type="ECO:0000313" key="14">
    <source>
        <dbReference type="EMBL" id="KAF2647995.1"/>
    </source>
</evidence>
<dbReference type="InterPro" id="IPR011650">
    <property type="entry name" value="Peptidase_M20_dimer"/>
</dbReference>
<evidence type="ECO:0000256" key="11">
    <source>
        <dbReference type="ARBA" id="ARBA00051301"/>
    </source>
</evidence>
<keyword evidence="10" id="KW-0170">Cobalt</keyword>
<evidence type="ECO:0000256" key="6">
    <source>
        <dbReference type="ARBA" id="ARBA00016853"/>
    </source>
</evidence>
<comment type="catalytic activity">
    <reaction evidence="11">
        <text>N-succinyl-(2S,6S)-2,6-diaminopimelate + H2O = (2S,6S)-2,6-diaminopimelate + succinate</text>
        <dbReference type="Rhea" id="RHEA:22608"/>
        <dbReference type="ChEBI" id="CHEBI:15377"/>
        <dbReference type="ChEBI" id="CHEBI:30031"/>
        <dbReference type="ChEBI" id="CHEBI:57609"/>
        <dbReference type="ChEBI" id="CHEBI:58087"/>
        <dbReference type="EC" id="3.5.1.18"/>
    </reaction>
</comment>
<evidence type="ECO:0000256" key="3">
    <source>
        <dbReference type="ARBA" id="ARBA00005130"/>
    </source>
</evidence>
<sequence length="445" mass="48577">MASGPLISYPGLPKLPGTTFERLRRIFQPEYGHAKRHQRNQTPTRSHLRTARSDSQITMKPEDLAIDDVVELTQYLVRIDSSNPDFGSIPGPGETTIAQYIYAWLQHRHIEAHWIEPTPNRPSVVGVVRGTGGGKSLMFNGHIDTVTVQGYDGDGLSGRIEGGNLYGRGTADMKSGLACQMLALATAQALNLAGDVILAAVADEESESKGTEDIVRAGWRADFAIVAEPTEMAIINSHKGFALYEVDIFGVAAHGSRADLGTDAICKAGYFLVELDRHATELQTKFSGHKSEAPNIHTGVIKGGEEIASYPAKCTITIERRTIAGETVDTAKAQLMAILERLATTVPNFRFELRSTFSRSPYAIARDHPYVNLVASHAERVMGNAPIIKGETYWTDMALLSDVGMPGVIWGPKGYGLHAKTEWVEVESIRQLAQAFVDIETDFCK</sequence>
<dbReference type="PANTHER" id="PTHR43808:SF25">
    <property type="entry name" value="PEPTIDASE M20 DIMERISATION DOMAIN-CONTAINING PROTEIN"/>
    <property type="match status" value="1"/>
</dbReference>
<evidence type="ECO:0000256" key="2">
    <source>
        <dbReference type="ARBA" id="ARBA00001947"/>
    </source>
</evidence>
<dbReference type="Gene3D" id="3.40.630.10">
    <property type="entry name" value="Zn peptidases"/>
    <property type="match status" value="1"/>
</dbReference>
<keyword evidence="9" id="KW-0862">Zinc</keyword>
<dbReference type="Gene3D" id="3.30.70.360">
    <property type="match status" value="1"/>
</dbReference>
<dbReference type="InterPro" id="IPR050072">
    <property type="entry name" value="Peptidase_M20A"/>
</dbReference>
<keyword evidence="8" id="KW-0378">Hydrolase</keyword>
<comment type="cofactor">
    <cofactor evidence="2">
        <name>Zn(2+)</name>
        <dbReference type="ChEBI" id="CHEBI:29105"/>
    </cofactor>
</comment>
<evidence type="ECO:0000256" key="8">
    <source>
        <dbReference type="ARBA" id="ARBA00022801"/>
    </source>
</evidence>
<organism evidence="14 15">
    <name type="scientific">Lophiostoma macrostomum CBS 122681</name>
    <dbReference type="NCBI Taxonomy" id="1314788"/>
    <lineage>
        <taxon>Eukaryota</taxon>
        <taxon>Fungi</taxon>
        <taxon>Dikarya</taxon>
        <taxon>Ascomycota</taxon>
        <taxon>Pezizomycotina</taxon>
        <taxon>Dothideomycetes</taxon>
        <taxon>Pleosporomycetidae</taxon>
        <taxon>Pleosporales</taxon>
        <taxon>Lophiostomataceae</taxon>
        <taxon>Lophiostoma</taxon>
    </lineage>
</organism>
<comment type="pathway">
    <text evidence="3">Amino-acid biosynthesis; L-lysine biosynthesis via DAP pathway; LL-2,6-diaminopimelate from (S)-tetrahydrodipicolinate (succinylase route): step 3/3.</text>
</comment>
<dbReference type="GO" id="GO:0009089">
    <property type="term" value="P:lysine biosynthetic process via diaminopimelate"/>
    <property type="evidence" value="ECO:0007669"/>
    <property type="project" value="UniProtKB-UniPathway"/>
</dbReference>
<gene>
    <name evidence="14" type="ORF">K491DRAFT_671354</name>
</gene>
<dbReference type="Pfam" id="PF07687">
    <property type="entry name" value="M20_dimer"/>
    <property type="match status" value="1"/>
</dbReference>
<feature type="region of interest" description="Disordered" evidence="12">
    <location>
        <begin position="30"/>
        <end position="56"/>
    </location>
</feature>
<accession>A0A6A6SJE6</accession>
<evidence type="ECO:0000256" key="7">
    <source>
        <dbReference type="ARBA" id="ARBA00022723"/>
    </source>
</evidence>
<dbReference type="InterPro" id="IPR001261">
    <property type="entry name" value="ArgE/DapE_CS"/>
</dbReference>
<dbReference type="UniPathway" id="UPA00034">
    <property type="reaction ID" value="UER00021"/>
</dbReference>
<dbReference type="SUPFAM" id="SSF53187">
    <property type="entry name" value="Zn-dependent exopeptidases"/>
    <property type="match status" value="1"/>
</dbReference>
<evidence type="ECO:0000256" key="9">
    <source>
        <dbReference type="ARBA" id="ARBA00022833"/>
    </source>
</evidence>
<dbReference type="EMBL" id="MU004565">
    <property type="protein sequence ID" value="KAF2647995.1"/>
    <property type="molecule type" value="Genomic_DNA"/>
</dbReference>
<evidence type="ECO:0000256" key="12">
    <source>
        <dbReference type="SAM" id="MobiDB-lite"/>
    </source>
</evidence>
<dbReference type="InterPro" id="IPR002933">
    <property type="entry name" value="Peptidase_M20"/>
</dbReference>
<dbReference type="InterPro" id="IPR010182">
    <property type="entry name" value="ArgE/DapE"/>
</dbReference>